<protein>
    <submittedName>
        <fullName evidence="5">Tyrosine-type recombinase/integrase</fullName>
    </submittedName>
</protein>
<sequence length="447" mass="52163">MCKNIFFNIQNNLKMMKNNQKLSVLFWHRKSKADEMGSAPIMCRITIDTSEVEFSIGKKIPAKYWNTKTKRVYGCPEAKLFNSRINQIETDLERHFLKLQFEYDHITPFMVRNVYKGLSANHKPGEAQATKESKSYTLLELTDQYVQNFSEMVHKGIRSAETLRQWKATRNKLAEFIEFVYKSADLDLDQIDYSFATKFYKYLTIEREKVIGEAAAKKQIKNTKQLLSIAESKNLIDKNPIQKFRCGGDETDVAPLEYEQVYLLWNKKLTILRLEEVRDVFILQCFTGFAFQDVYSLSESHIVHVGRSGEKWIVKERGKTGVTEMVPIMPIVEEIIAKYKNHDCRKVFGHLIPVNSNSKYNAYLKEIAVICGIRRELNTHLARHTFADMMLNVFEFSLEEVSKMLGHKTIRTTQRYAKIKKNRISRTWENVKSKVFDKNGKLINLSL</sequence>
<dbReference type="AlphaFoldDB" id="A0A5Q0QA86"/>
<dbReference type="SUPFAM" id="SSF56349">
    <property type="entry name" value="DNA breaking-rejoining enzymes"/>
    <property type="match status" value="1"/>
</dbReference>
<dbReference type="GO" id="GO:0015074">
    <property type="term" value="P:DNA integration"/>
    <property type="evidence" value="ECO:0007669"/>
    <property type="project" value="InterPro"/>
</dbReference>
<dbReference type="GO" id="GO:0003677">
    <property type="term" value="F:DNA binding"/>
    <property type="evidence" value="ECO:0007669"/>
    <property type="project" value="UniProtKB-KW"/>
</dbReference>
<gene>
    <name evidence="5" type="ORF">GFH32_09035</name>
</gene>
<evidence type="ECO:0000313" key="6">
    <source>
        <dbReference type="Proteomes" id="UP000326921"/>
    </source>
</evidence>
<dbReference type="InterPro" id="IPR025269">
    <property type="entry name" value="SAM-like_dom"/>
</dbReference>
<dbReference type="GO" id="GO:0006310">
    <property type="term" value="P:DNA recombination"/>
    <property type="evidence" value="ECO:0007669"/>
    <property type="project" value="UniProtKB-KW"/>
</dbReference>
<dbReference type="Pfam" id="PF13102">
    <property type="entry name" value="Phage_int_SAM_5"/>
    <property type="match status" value="1"/>
</dbReference>
<dbReference type="Gene3D" id="1.10.443.10">
    <property type="entry name" value="Intergrase catalytic core"/>
    <property type="match status" value="1"/>
</dbReference>
<proteinExistence type="inferred from homology"/>
<comment type="similarity">
    <text evidence="1">Belongs to the 'phage' integrase family.</text>
</comment>
<dbReference type="PANTHER" id="PTHR30349">
    <property type="entry name" value="PHAGE INTEGRASE-RELATED"/>
    <property type="match status" value="1"/>
</dbReference>
<reference evidence="5 6" key="1">
    <citation type="submission" date="2019-10" db="EMBL/GenBank/DDBJ databases">
        <authorList>
            <person name="Dong K."/>
        </authorList>
    </citation>
    <scope>NUCLEOTIDE SEQUENCE [LARGE SCALE GENOMIC DNA]</scope>
    <source>
        <strain evidence="6">dk4302</strain>
    </source>
</reference>
<dbReference type="CDD" id="cd01185">
    <property type="entry name" value="INTN1_C_like"/>
    <property type="match status" value="1"/>
</dbReference>
<dbReference type="Proteomes" id="UP000326921">
    <property type="component" value="Chromosome"/>
</dbReference>
<keyword evidence="2" id="KW-0238">DNA-binding</keyword>
<name>A0A5Q0QA86_9SPHI</name>
<evidence type="ECO:0000256" key="3">
    <source>
        <dbReference type="ARBA" id="ARBA00023172"/>
    </source>
</evidence>
<dbReference type="Gene3D" id="1.10.150.130">
    <property type="match status" value="1"/>
</dbReference>
<dbReference type="InterPro" id="IPR035386">
    <property type="entry name" value="Arm-DNA-bind_5"/>
</dbReference>
<evidence type="ECO:0000313" key="5">
    <source>
        <dbReference type="EMBL" id="QGA26463.1"/>
    </source>
</evidence>
<keyword evidence="6" id="KW-1185">Reference proteome</keyword>
<dbReference type="KEGG" id="sphe:GFH32_09035"/>
<dbReference type="PANTHER" id="PTHR30349:SF64">
    <property type="entry name" value="PROPHAGE INTEGRASE INTD-RELATED"/>
    <property type="match status" value="1"/>
</dbReference>
<keyword evidence="3" id="KW-0233">DNA recombination</keyword>
<dbReference type="InterPro" id="IPR013762">
    <property type="entry name" value="Integrase-like_cat_sf"/>
</dbReference>
<dbReference type="InterPro" id="IPR002104">
    <property type="entry name" value="Integrase_catalytic"/>
</dbReference>
<dbReference type="InterPro" id="IPR050090">
    <property type="entry name" value="Tyrosine_recombinase_XerCD"/>
</dbReference>
<dbReference type="Pfam" id="PF00589">
    <property type="entry name" value="Phage_integrase"/>
    <property type="match status" value="1"/>
</dbReference>
<organism evidence="5 6">
    <name type="scientific">Sphingobacterium zhuxiongii</name>
    <dbReference type="NCBI Taxonomy" id="2662364"/>
    <lineage>
        <taxon>Bacteria</taxon>
        <taxon>Pseudomonadati</taxon>
        <taxon>Bacteroidota</taxon>
        <taxon>Sphingobacteriia</taxon>
        <taxon>Sphingobacteriales</taxon>
        <taxon>Sphingobacteriaceae</taxon>
        <taxon>Sphingobacterium</taxon>
    </lineage>
</organism>
<evidence type="ECO:0000256" key="2">
    <source>
        <dbReference type="ARBA" id="ARBA00023125"/>
    </source>
</evidence>
<dbReference type="InterPro" id="IPR011010">
    <property type="entry name" value="DNA_brk_join_enz"/>
</dbReference>
<dbReference type="InterPro" id="IPR010998">
    <property type="entry name" value="Integrase_recombinase_N"/>
</dbReference>
<dbReference type="PROSITE" id="PS51898">
    <property type="entry name" value="TYR_RECOMBINASE"/>
    <property type="match status" value="1"/>
</dbReference>
<dbReference type="EMBL" id="CP045652">
    <property type="protein sequence ID" value="QGA26463.1"/>
    <property type="molecule type" value="Genomic_DNA"/>
</dbReference>
<accession>A0A5Q0QA86</accession>
<evidence type="ECO:0000256" key="1">
    <source>
        <dbReference type="ARBA" id="ARBA00008857"/>
    </source>
</evidence>
<evidence type="ECO:0000259" key="4">
    <source>
        <dbReference type="PROSITE" id="PS51898"/>
    </source>
</evidence>
<dbReference type="Pfam" id="PF17293">
    <property type="entry name" value="Arm-DNA-bind_5"/>
    <property type="match status" value="1"/>
</dbReference>
<feature type="domain" description="Tyr recombinase" evidence="4">
    <location>
        <begin position="251"/>
        <end position="429"/>
    </location>
</feature>